<dbReference type="PANTHER" id="PTHR43249">
    <property type="entry name" value="UDP-N-ACETYL-2-AMINO-2-DEOXY-D-GLUCURONATE OXIDASE"/>
    <property type="match status" value="1"/>
</dbReference>
<name>A0A139SNP0_9BACT</name>
<proteinExistence type="predicted"/>
<dbReference type="Gene3D" id="3.40.50.720">
    <property type="entry name" value="NAD(P)-binding Rossmann-like Domain"/>
    <property type="match status" value="1"/>
</dbReference>
<feature type="domain" description="GFO/IDH/MocA-like oxidoreductase" evidence="2">
    <location>
        <begin position="156"/>
        <end position="277"/>
    </location>
</feature>
<dbReference type="InterPro" id="IPR000683">
    <property type="entry name" value="Gfo/Idh/MocA-like_OxRdtase_N"/>
</dbReference>
<comment type="caution">
    <text evidence="3">The sequence shown here is derived from an EMBL/GenBank/DDBJ whole genome shotgun (WGS) entry which is preliminary data.</text>
</comment>
<sequence length="378" mass="39844">MPRQAHFSPPAKPTAPSRPFGFAIVGSGMIAHYHARAIAATAGARLVGIASRNAETAQKLADEARSFLPTGHAAPTATTDLATLLAHPEVDVVCVATPSGAHLEPALAAIAAAKHLVIEKPLEITTARIDQLLAAALAADVVVAPIFQARFGKNAQHIKAALDAGRFGRIVLASAYVKWFREPAYYRGWKGTRALDGGGATMNQAIHGIDLLQWFVGMPTQVVGHSTRRVHTGIESEDTAVAALRYPSGALGTIEASTAAYPGWARRIEICGEHGSVTLEDDALTRWDFRDKRPEDSAILAAAADSAMGSGATNPSAISAEGHTRQIRDLVAHLSARREGRAELPRLGIEAHEARNAVSLIRALYDSASQGSQPVSPA</sequence>
<evidence type="ECO:0000313" key="4">
    <source>
        <dbReference type="Proteomes" id="UP000071392"/>
    </source>
</evidence>
<dbReference type="Pfam" id="PF22725">
    <property type="entry name" value="GFO_IDH_MocA_C3"/>
    <property type="match status" value="1"/>
</dbReference>
<dbReference type="SUPFAM" id="SSF51735">
    <property type="entry name" value="NAD(P)-binding Rossmann-fold domains"/>
    <property type="match status" value="1"/>
</dbReference>
<gene>
    <name evidence="3" type="ORF">AXK12_03950</name>
</gene>
<accession>A0A139SNP0</accession>
<reference evidence="3 4" key="1">
    <citation type="submission" date="2016-02" db="EMBL/GenBank/DDBJ databases">
        <authorList>
            <person name="Wen L."/>
            <person name="He K."/>
            <person name="Yang H."/>
        </authorList>
    </citation>
    <scope>NUCLEOTIDE SEQUENCE [LARGE SCALE GENOMIC DNA]</scope>
    <source>
        <strain evidence="3 4">CV41</strain>
    </source>
</reference>
<dbReference type="SUPFAM" id="SSF55347">
    <property type="entry name" value="Glyceraldehyde-3-phosphate dehydrogenase-like, C-terminal domain"/>
    <property type="match status" value="1"/>
</dbReference>
<dbReference type="GO" id="GO:0000166">
    <property type="term" value="F:nucleotide binding"/>
    <property type="evidence" value="ECO:0007669"/>
    <property type="project" value="InterPro"/>
</dbReference>
<dbReference type="InterPro" id="IPR036291">
    <property type="entry name" value="NAD(P)-bd_dom_sf"/>
</dbReference>
<evidence type="ECO:0000259" key="2">
    <source>
        <dbReference type="Pfam" id="PF22725"/>
    </source>
</evidence>
<evidence type="ECO:0008006" key="5">
    <source>
        <dbReference type="Google" id="ProtNLM"/>
    </source>
</evidence>
<dbReference type="AlphaFoldDB" id="A0A139SNP0"/>
<protein>
    <recommendedName>
        <fullName evidence="5">Oxidoreductase</fullName>
    </recommendedName>
</protein>
<dbReference type="Proteomes" id="UP000071392">
    <property type="component" value="Unassembled WGS sequence"/>
</dbReference>
<dbReference type="PANTHER" id="PTHR43249:SF1">
    <property type="entry name" value="D-GLUCOSIDE 3-DEHYDROGENASE"/>
    <property type="match status" value="1"/>
</dbReference>
<evidence type="ECO:0000259" key="1">
    <source>
        <dbReference type="Pfam" id="PF01408"/>
    </source>
</evidence>
<dbReference type="EMBL" id="LSZP01000030">
    <property type="protein sequence ID" value="KXU36176.1"/>
    <property type="molecule type" value="Genomic_DNA"/>
</dbReference>
<dbReference type="STRING" id="1548208.AXK12_03950"/>
<organism evidence="3 4">
    <name type="scientific">Cephaloticoccus capnophilus</name>
    <dbReference type="NCBI Taxonomy" id="1548208"/>
    <lineage>
        <taxon>Bacteria</taxon>
        <taxon>Pseudomonadati</taxon>
        <taxon>Verrucomicrobiota</taxon>
        <taxon>Opitutia</taxon>
        <taxon>Opitutales</taxon>
        <taxon>Opitutaceae</taxon>
        <taxon>Cephaloticoccus</taxon>
    </lineage>
</organism>
<dbReference type="Pfam" id="PF01408">
    <property type="entry name" value="GFO_IDH_MocA"/>
    <property type="match status" value="1"/>
</dbReference>
<dbReference type="OrthoDB" id="9815825at2"/>
<dbReference type="Gene3D" id="3.30.360.10">
    <property type="entry name" value="Dihydrodipicolinate Reductase, domain 2"/>
    <property type="match status" value="1"/>
</dbReference>
<dbReference type="InterPro" id="IPR055170">
    <property type="entry name" value="GFO_IDH_MocA-like_dom"/>
</dbReference>
<dbReference type="RefSeq" id="WP_082782616.1">
    <property type="nucleotide sequence ID" value="NZ_LSZP01000030.1"/>
</dbReference>
<evidence type="ECO:0000313" key="3">
    <source>
        <dbReference type="EMBL" id="KXU36176.1"/>
    </source>
</evidence>
<dbReference type="InterPro" id="IPR052515">
    <property type="entry name" value="Gfo/Idh/MocA_Oxidoreductase"/>
</dbReference>
<keyword evidence="4" id="KW-1185">Reference proteome</keyword>
<feature type="domain" description="Gfo/Idh/MocA-like oxidoreductase N-terminal" evidence="1">
    <location>
        <begin position="20"/>
        <end position="144"/>
    </location>
</feature>